<keyword evidence="1" id="KW-0812">Transmembrane</keyword>
<feature type="transmembrane region" description="Helical" evidence="1">
    <location>
        <begin position="62"/>
        <end position="85"/>
    </location>
</feature>
<dbReference type="KEGG" id="tng:GSTEN00033329G001"/>
<evidence type="ECO:0000313" key="2">
    <source>
        <dbReference type="EMBL" id="CAG11378.1"/>
    </source>
</evidence>
<keyword evidence="1" id="KW-0472">Membrane</keyword>
<name>Q4RJQ4_TETNG</name>
<protein>
    <submittedName>
        <fullName evidence="2">Chromosome 13 SCAF15035, whole genome shotgun sequence</fullName>
    </submittedName>
</protein>
<evidence type="ECO:0000256" key="1">
    <source>
        <dbReference type="SAM" id="Phobius"/>
    </source>
</evidence>
<feature type="transmembrane region" description="Helical" evidence="1">
    <location>
        <begin position="160"/>
        <end position="185"/>
    </location>
</feature>
<reference evidence="2" key="2">
    <citation type="submission" date="2004-02" db="EMBL/GenBank/DDBJ databases">
        <authorList>
            <consortium name="Genoscope"/>
            <consortium name="Whitehead Institute Centre for Genome Research"/>
        </authorList>
    </citation>
    <scope>NUCLEOTIDE SEQUENCE</scope>
</reference>
<dbReference type="EMBL" id="CAAE01015035">
    <property type="protein sequence ID" value="CAG11378.1"/>
    <property type="molecule type" value="Genomic_DNA"/>
</dbReference>
<accession>Q4RJQ4</accession>
<feature type="transmembrane region" description="Helical" evidence="1">
    <location>
        <begin position="130"/>
        <end position="153"/>
    </location>
</feature>
<feature type="transmembrane region" description="Helical" evidence="1">
    <location>
        <begin position="197"/>
        <end position="218"/>
    </location>
</feature>
<gene>
    <name evidence="2" type="ORF">GSTENG00033329001</name>
</gene>
<dbReference type="OrthoDB" id="8802554at2759"/>
<dbReference type="HOGENOM" id="CLU_1510154_0_0_1"/>
<organism evidence="2">
    <name type="scientific">Tetraodon nigroviridis</name>
    <name type="common">Spotted green pufferfish</name>
    <name type="synonym">Chelonodon nigroviridis</name>
    <dbReference type="NCBI Taxonomy" id="99883"/>
    <lineage>
        <taxon>Eukaryota</taxon>
        <taxon>Metazoa</taxon>
        <taxon>Chordata</taxon>
        <taxon>Craniata</taxon>
        <taxon>Vertebrata</taxon>
        <taxon>Euteleostomi</taxon>
        <taxon>Actinopterygii</taxon>
        <taxon>Neopterygii</taxon>
        <taxon>Teleostei</taxon>
        <taxon>Neoteleostei</taxon>
        <taxon>Acanthomorphata</taxon>
        <taxon>Eupercaria</taxon>
        <taxon>Tetraodontiformes</taxon>
        <taxon>Tetradontoidea</taxon>
        <taxon>Tetraodontidae</taxon>
        <taxon>Tetraodon</taxon>
    </lineage>
</organism>
<dbReference type="AlphaFoldDB" id="Q4RJQ4"/>
<sequence>MTSHVFQNENGRFLQRAKFNGIFCNTYSNIEDETSWQRFPLALTGTRREAMTALSLRNSTSLCYWISVLLLLLILVQMLTSLVVFGGEFICSREAAISPFHFCLIQHGEKSCDVWKQPGPDIKRDTFRTVIILSLYAPLVLVAFALLSTLLAAYSRSRALLWLSAALQTASSLLILTGVIAFVALNHSYLSWENLTIWFYICSGVHFELGFAAALTCVSADKMRPAQV</sequence>
<keyword evidence="1" id="KW-1133">Transmembrane helix</keyword>
<reference evidence="2" key="1">
    <citation type="journal article" date="2004" name="Nature">
        <title>Genome duplication in the teleost fish Tetraodon nigroviridis reveals the early vertebrate proto-karyotype.</title>
        <authorList>
            <person name="Jaillon O."/>
            <person name="Aury J.-M."/>
            <person name="Brunet F."/>
            <person name="Petit J.-L."/>
            <person name="Stange-Thomann N."/>
            <person name="Mauceli E."/>
            <person name="Bouneau L."/>
            <person name="Fischer C."/>
            <person name="Ozouf-Costaz C."/>
            <person name="Bernot A."/>
            <person name="Nicaud S."/>
            <person name="Jaffe D."/>
            <person name="Fisher S."/>
            <person name="Lutfalla G."/>
            <person name="Dossat C."/>
            <person name="Segurens B."/>
            <person name="Dasilva C."/>
            <person name="Salanoubat M."/>
            <person name="Levy M."/>
            <person name="Boudet N."/>
            <person name="Castellano S."/>
            <person name="Anthouard V."/>
            <person name="Jubin C."/>
            <person name="Castelli V."/>
            <person name="Katinka M."/>
            <person name="Vacherie B."/>
            <person name="Biemont C."/>
            <person name="Skalli Z."/>
            <person name="Cattolico L."/>
            <person name="Poulain J."/>
            <person name="De Berardinis V."/>
            <person name="Cruaud C."/>
            <person name="Duprat S."/>
            <person name="Brottier P."/>
            <person name="Coutanceau J.-P."/>
            <person name="Gouzy J."/>
            <person name="Parra G."/>
            <person name="Lardier G."/>
            <person name="Chapple C."/>
            <person name="McKernan K.J."/>
            <person name="McEwan P."/>
            <person name="Bosak S."/>
            <person name="Kellis M."/>
            <person name="Volff J.-N."/>
            <person name="Guigo R."/>
            <person name="Zody M.C."/>
            <person name="Mesirov J."/>
            <person name="Lindblad-Toh K."/>
            <person name="Birren B."/>
            <person name="Nusbaum C."/>
            <person name="Kahn D."/>
            <person name="Robinson-Rechavi M."/>
            <person name="Laudet V."/>
            <person name="Schachter V."/>
            <person name="Quetier F."/>
            <person name="Saurin W."/>
            <person name="Scarpelli C."/>
            <person name="Wincker P."/>
            <person name="Lander E.S."/>
            <person name="Weissenbach J."/>
            <person name="Roest Crollius H."/>
        </authorList>
    </citation>
    <scope>NUCLEOTIDE SEQUENCE [LARGE SCALE GENOMIC DNA]</scope>
</reference>
<proteinExistence type="predicted"/>